<evidence type="ECO:0000313" key="10">
    <source>
        <dbReference type="EMBL" id="KAK4026318.1"/>
    </source>
</evidence>
<keyword evidence="7" id="KW-0472">Membrane</keyword>
<keyword evidence="4" id="KW-0813">Transport</keyword>
<comment type="caution">
    <text evidence="10">The sequence shown here is derived from an EMBL/GenBank/DDBJ whole genome shotgun (WGS) entry which is preliminary data.</text>
</comment>
<comment type="subcellular location">
    <subcellularLocation>
        <location evidence="2">Cleavage furrow</location>
    </subcellularLocation>
    <subcellularLocation>
        <location evidence="1">Midbody</location>
    </subcellularLocation>
    <subcellularLocation>
        <location evidence="3">Recycling endosome membrane</location>
        <topology evidence="3">Peripheral membrane protein</topology>
    </subcellularLocation>
</comment>
<dbReference type="InterPro" id="IPR037245">
    <property type="entry name" value="FIP-RBD_C_sf"/>
</dbReference>
<evidence type="ECO:0000256" key="3">
    <source>
        <dbReference type="ARBA" id="ARBA00004654"/>
    </source>
</evidence>
<dbReference type="PANTHER" id="PTHR15726">
    <property type="entry name" value="RAB11-FAMILY INTERACTING PROTEIN"/>
    <property type="match status" value="1"/>
</dbReference>
<dbReference type="PANTHER" id="PTHR15726:SF7">
    <property type="entry name" value="NUCLEAR FALLOUT, ISOFORM J"/>
    <property type="match status" value="1"/>
</dbReference>
<evidence type="ECO:0000256" key="2">
    <source>
        <dbReference type="ARBA" id="ARBA00004626"/>
    </source>
</evidence>
<dbReference type="SUPFAM" id="SSF144270">
    <property type="entry name" value="Eferin C-derminal domain-like"/>
    <property type="match status" value="1"/>
</dbReference>
<name>A0ABR0AMH3_9CRUS</name>
<evidence type="ECO:0000256" key="1">
    <source>
        <dbReference type="ARBA" id="ARBA00004214"/>
    </source>
</evidence>
<evidence type="ECO:0000256" key="6">
    <source>
        <dbReference type="ARBA" id="ARBA00023054"/>
    </source>
</evidence>
<organism evidence="10 11">
    <name type="scientific">Daphnia magna</name>
    <dbReference type="NCBI Taxonomy" id="35525"/>
    <lineage>
        <taxon>Eukaryota</taxon>
        <taxon>Metazoa</taxon>
        <taxon>Ecdysozoa</taxon>
        <taxon>Arthropoda</taxon>
        <taxon>Crustacea</taxon>
        <taxon>Branchiopoda</taxon>
        <taxon>Diplostraca</taxon>
        <taxon>Cladocera</taxon>
        <taxon>Anomopoda</taxon>
        <taxon>Daphniidae</taxon>
        <taxon>Daphnia</taxon>
    </lineage>
</organism>
<evidence type="ECO:0000256" key="7">
    <source>
        <dbReference type="ARBA" id="ARBA00023136"/>
    </source>
</evidence>
<dbReference type="Pfam" id="PF09457">
    <property type="entry name" value="RBD-FIP"/>
    <property type="match status" value="1"/>
</dbReference>
<dbReference type="PROSITE" id="PS51511">
    <property type="entry name" value="FIP_RBD"/>
    <property type="match status" value="1"/>
</dbReference>
<dbReference type="Proteomes" id="UP001234178">
    <property type="component" value="Unassembled WGS sequence"/>
</dbReference>
<keyword evidence="5" id="KW-0967">Endosome</keyword>
<protein>
    <recommendedName>
        <fullName evidence="9">FIP-RBD domain-containing protein</fullName>
    </recommendedName>
</protein>
<feature type="coiled-coil region" evidence="8">
    <location>
        <begin position="252"/>
        <end position="279"/>
    </location>
</feature>
<sequence>MNSTSLDCSSIATVRSLGGAELEYDLWEGQFTFSQAGLQQQLHGNTSVVHFFKSEYHTLVNKVQILQQQITALADTQFSSDDRYSRSKQENAALTARLQMLEESLRDVELRATQQLSEEQRRNKELIVRVEREKQLEIENCTIKLQAAEREVELTREECARLRGQTERLRGERSALQQRLYEAETSLLEGQEELRRMSDLVKREREQWAVESASGKQLAAELSREVDLLRATQQHNQHYNDSGEVTPSAARVREMENEIKALKQQNSSLREANDELQAQLFSRGLEEGRTLLSEHLTCNSLAAEFEVMSQDDIRTALREQQDVNAQLRSYIEGILLTIVENQPSLLERKPPQ</sequence>
<gene>
    <name evidence="10" type="ORF">OUZ56_015325</name>
</gene>
<dbReference type="InterPro" id="IPR057316">
    <property type="entry name" value="Rab11-FIP3/4_dom"/>
</dbReference>
<evidence type="ECO:0000259" key="9">
    <source>
        <dbReference type="PROSITE" id="PS51511"/>
    </source>
</evidence>
<dbReference type="Gene3D" id="1.20.5.2440">
    <property type="match status" value="1"/>
</dbReference>
<dbReference type="Pfam" id="PF25450">
    <property type="entry name" value="Rab11-FIP3"/>
    <property type="match status" value="1"/>
</dbReference>
<feature type="coiled-coil region" evidence="8">
    <location>
        <begin position="84"/>
        <end position="207"/>
    </location>
</feature>
<keyword evidence="11" id="KW-1185">Reference proteome</keyword>
<evidence type="ECO:0000256" key="4">
    <source>
        <dbReference type="ARBA" id="ARBA00022448"/>
    </source>
</evidence>
<dbReference type="EMBL" id="JAOYFB010000038">
    <property type="protein sequence ID" value="KAK4026318.1"/>
    <property type="molecule type" value="Genomic_DNA"/>
</dbReference>
<dbReference type="InterPro" id="IPR019018">
    <property type="entry name" value="Rab-bd_FIP-RBD"/>
</dbReference>
<keyword evidence="6 8" id="KW-0175">Coiled coil</keyword>
<feature type="domain" description="FIP-RBD" evidence="9">
    <location>
        <begin position="287"/>
        <end position="349"/>
    </location>
</feature>
<proteinExistence type="predicted"/>
<dbReference type="InterPro" id="IPR051977">
    <property type="entry name" value="Rab11-interacting_regulator"/>
</dbReference>
<evidence type="ECO:0000256" key="8">
    <source>
        <dbReference type="SAM" id="Coils"/>
    </source>
</evidence>
<accession>A0ABR0AMH3</accession>
<reference evidence="10 11" key="1">
    <citation type="journal article" date="2023" name="Nucleic Acids Res.">
        <title>The hologenome of Daphnia magna reveals possible DNA methylation and microbiome-mediated evolution of the host genome.</title>
        <authorList>
            <person name="Chaturvedi A."/>
            <person name="Li X."/>
            <person name="Dhandapani V."/>
            <person name="Marshall H."/>
            <person name="Kissane S."/>
            <person name="Cuenca-Cambronero M."/>
            <person name="Asole G."/>
            <person name="Calvet F."/>
            <person name="Ruiz-Romero M."/>
            <person name="Marangio P."/>
            <person name="Guigo R."/>
            <person name="Rago D."/>
            <person name="Mirbahai L."/>
            <person name="Eastwood N."/>
            <person name="Colbourne J.K."/>
            <person name="Zhou J."/>
            <person name="Mallon E."/>
            <person name="Orsini L."/>
        </authorList>
    </citation>
    <scope>NUCLEOTIDE SEQUENCE [LARGE SCALE GENOMIC DNA]</scope>
    <source>
        <strain evidence="10">LRV0_1</strain>
    </source>
</reference>
<evidence type="ECO:0000313" key="11">
    <source>
        <dbReference type="Proteomes" id="UP001234178"/>
    </source>
</evidence>
<evidence type="ECO:0000256" key="5">
    <source>
        <dbReference type="ARBA" id="ARBA00022753"/>
    </source>
</evidence>